<dbReference type="PROSITE" id="PS50887">
    <property type="entry name" value="GGDEF"/>
    <property type="match status" value="1"/>
</dbReference>
<evidence type="ECO:0000256" key="1">
    <source>
        <dbReference type="SAM" id="Phobius"/>
    </source>
</evidence>
<comment type="caution">
    <text evidence="3">The sequence shown here is derived from an EMBL/GenBank/DDBJ whole genome shotgun (WGS) entry which is preliminary data.</text>
</comment>
<dbReference type="InterPro" id="IPR000160">
    <property type="entry name" value="GGDEF_dom"/>
</dbReference>
<keyword evidence="1" id="KW-0812">Transmembrane</keyword>
<name>A0A7W7ZKF9_9BACT</name>
<dbReference type="EMBL" id="JACHIP010000033">
    <property type="protein sequence ID" value="MBB5061244.1"/>
    <property type="molecule type" value="Genomic_DNA"/>
</dbReference>
<keyword evidence="1" id="KW-0472">Membrane</keyword>
<gene>
    <name evidence="3" type="ORF">HDF16_005980</name>
</gene>
<feature type="domain" description="GGDEF" evidence="2">
    <location>
        <begin position="668"/>
        <end position="804"/>
    </location>
</feature>
<protein>
    <submittedName>
        <fullName evidence="3">Diguanylate cyclase (GGDEF)-like protein</fullName>
    </submittedName>
</protein>
<keyword evidence="1" id="KW-1133">Transmembrane helix</keyword>
<evidence type="ECO:0000313" key="3">
    <source>
        <dbReference type="EMBL" id="MBB5061244.1"/>
    </source>
</evidence>
<dbReference type="PANTHER" id="PTHR46663">
    <property type="entry name" value="DIGUANYLATE CYCLASE DGCT-RELATED"/>
    <property type="match status" value="1"/>
</dbReference>
<dbReference type="NCBIfam" id="TIGR00254">
    <property type="entry name" value="GGDEF"/>
    <property type="match status" value="1"/>
</dbReference>
<dbReference type="Proteomes" id="UP000540989">
    <property type="component" value="Unassembled WGS sequence"/>
</dbReference>
<organism evidence="3 4">
    <name type="scientific">Granulicella aggregans</name>
    <dbReference type="NCBI Taxonomy" id="474949"/>
    <lineage>
        <taxon>Bacteria</taxon>
        <taxon>Pseudomonadati</taxon>
        <taxon>Acidobacteriota</taxon>
        <taxon>Terriglobia</taxon>
        <taxon>Terriglobales</taxon>
        <taxon>Acidobacteriaceae</taxon>
        <taxon>Granulicella</taxon>
    </lineage>
</organism>
<dbReference type="RefSeq" id="WP_184224036.1">
    <property type="nucleotide sequence ID" value="NZ_JACHIP010000033.1"/>
</dbReference>
<dbReference type="AlphaFoldDB" id="A0A7W7ZKF9"/>
<keyword evidence="4" id="KW-1185">Reference proteome</keyword>
<evidence type="ECO:0000313" key="4">
    <source>
        <dbReference type="Proteomes" id="UP000540989"/>
    </source>
</evidence>
<dbReference type="PANTHER" id="PTHR46663:SF2">
    <property type="entry name" value="GGDEF DOMAIN-CONTAINING PROTEIN"/>
    <property type="match status" value="1"/>
</dbReference>
<reference evidence="3 4" key="1">
    <citation type="submission" date="2020-08" db="EMBL/GenBank/DDBJ databases">
        <title>Genomic Encyclopedia of Type Strains, Phase IV (KMG-V): Genome sequencing to study the core and pangenomes of soil and plant-associated prokaryotes.</title>
        <authorList>
            <person name="Whitman W."/>
        </authorList>
    </citation>
    <scope>NUCLEOTIDE SEQUENCE [LARGE SCALE GENOMIC DNA]</scope>
    <source>
        <strain evidence="3 4">M8UP14</strain>
    </source>
</reference>
<dbReference type="SMART" id="SM00267">
    <property type="entry name" value="GGDEF"/>
    <property type="match status" value="1"/>
</dbReference>
<dbReference type="CDD" id="cd01949">
    <property type="entry name" value="GGDEF"/>
    <property type="match status" value="1"/>
</dbReference>
<proteinExistence type="predicted"/>
<dbReference type="InterPro" id="IPR029787">
    <property type="entry name" value="Nucleotide_cyclase"/>
</dbReference>
<dbReference type="InterPro" id="IPR043128">
    <property type="entry name" value="Rev_trsase/Diguanyl_cyclase"/>
</dbReference>
<sequence length="804" mass="88286">MGHIGHTVLEMPAALAIGLSGRRTAVLQILALAVAMAWSIPQSGGAQMTQPPMLTTTGAIQTVSHAEAAKALPVDVVVTVEYYEAKRLRLFVSDSTGGVYVSLASKDVLLMERGDLIEIQGVTDASFRTRIVGAQIRMLGRKGTLAQPREEGFRELMSGREDCRSVLIRGTIRSASPKPGSAKDMVQLMVQMPGGTVRVYVENARGMDLESLIDAEVEVGGVAGGIFNGRFQLMQTVLYASDWRQLKVVRAARVKSRDLPYTAIGDVLPTRFMDDRTERVRVQGVVTFYEPAHMVVIQRNGESLLAETHEVKPVALGEVVDLTGFADGNDAGPKLNEAQILPTGRFEQIKPQPVKYGEAIGGNFSDGLVTIEGQVLSQLHNEISDMMVVVVEGHPVNVLLWTGDRPQLPTLPMGTKVQVTGICRVTKTDSWGTSVSFLLEMREPGDVTVAANASWWTVTHLLLLLLGLLMVSVLITGWALVLRRRVSAQSRRIHSSMALEQQRSRLLEKINSSTPLPELLEDICGSIGGLVPGLDVRCEVLEAYRFDSKQRKAAWQNGEERIMPGAVNPRGVNGSRNKEVLKVELTEASGATLGNFRARCQGDKVLTEEEQRALLVGASLSNLALNQRRLYERLNFHSTHDPLTGLPNRRYSDMRLEEALRTSGRRGHLVAVVYIDVNHFKQVNDEFGHKTGDLYLQQIAVRLGSQVRTGDLLARIGGDEFILTAEVKSMEDAEIYRQRLQRCFEPVFQLEEVVVHGSASAGLAISPEHGTTPEELQRHADMDMYAAKEARRLELGFRSVGVAS</sequence>
<dbReference type="Pfam" id="PF00990">
    <property type="entry name" value="GGDEF"/>
    <property type="match status" value="1"/>
</dbReference>
<evidence type="ECO:0000259" key="2">
    <source>
        <dbReference type="PROSITE" id="PS50887"/>
    </source>
</evidence>
<feature type="transmembrane region" description="Helical" evidence="1">
    <location>
        <begin position="461"/>
        <end position="482"/>
    </location>
</feature>
<dbReference type="SUPFAM" id="SSF55073">
    <property type="entry name" value="Nucleotide cyclase"/>
    <property type="match status" value="1"/>
</dbReference>
<dbReference type="InterPro" id="IPR052163">
    <property type="entry name" value="DGC-Regulatory_Protein"/>
</dbReference>
<accession>A0A7W7ZKF9</accession>
<dbReference type="Gene3D" id="3.30.70.270">
    <property type="match status" value="1"/>
</dbReference>